<evidence type="ECO:0000256" key="1">
    <source>
        <dbReference type="SAM" id="Phobius"/>
    </source>
</evidence>
<feature type="transmembrane region" description="Helical" evidence="1">
    <location>
        <begin position="7"/>
        <end position="26"/>
    </location>
</feature>
<proteinExistence type="predicted"/>
<keyword evidence="1" id="KW-0812">Transmembrane</keyword>
<dbReference type="RefSeq" id="WP_094415898.1">
    <property type="nucleotide sequence ID" value="NZ_NOXV01000294.1"/>
</dbReference>
<gene>
    <name evidence="2" type="ORF">CHU92_12005</name>
</gene>
<feature type="transmembrane region" description="Helical" evidence="1">
    <location>
        <begin position="32"/>
        <end position="48"/>
    </location>
</feature>
<dbReference type="Proteomes" id="UP000216605">
    <property type="component" value="Unassembled WGS sequence"/>
</dbReference>
<name>A0A255YYW5_9FLAO</name>
<protein>
    <submittedName>
        <fullName evidence="2">Uncharacterized protein</fullName>
    </submittedName>
</protein>
<comment type="caution">
    <text evidence="2">The sequence shown here is derived from an EMBL/GenBank/DDBJ whole genome shotgun (WGS) entry which is preliminary data.</text>
</comment>
<evidence type="ECO:0000313" key="3">
    <source>
        <dbReference type="Proteomes" id="UP000216605"/>
    </source>
</evidence>
<dbReference type="AlphaFoldDB" id="A0A255YYW5"/>
<sequence>MLYFKYVPYLYLVAGAFFLYDALVRLHEGQPAYISLGFVGLAIFMFFFRKKYAGRFNNNHRQDK</sequence>
<keyword evidence="1" id="KW-1133">Transmembrane helix</keyword>
<organism evidence="2 3">
    <name type="scientific">Flavobacterium cyanobacteriorum</name>
    <dbReference type="NCBI Taxonomy" id="2022802"/>
    <lineage>
        <taxon>Bacteria</taxon>
        <taxon>Pseudomonadati</taxon>
        <taxon>Bacteroidota</taxon>
        <taxon>Flavobacteriia</taxon>
        <taxon>Flavobacteriales</taxon>
        <taxon>Flavobacteriaceae</taxon>
        <taxon>Flavobacterium</taxon>
    </lineage>
</organism>
<dbReference type="EMBL" id="NOXV01000294">
    <property type="protein sequence ID" value="OYQ34388.1"/>
    <property type="molecule type" value="Genomic_DNA"/>
</dbReference>
<keyword evidence="1" id="KW-0472">Membrane</keyword>
<dbReference type="OrthoDB" id="1151040at2"/>
<keyword evidence="3" id="KW-1185">Reference proteome</keyword>
<accession>A0A255YYW5</accession>
<reference evidence="2 3" key="1">
    <citation type="submission" date="2017-07" db="EMBL/GenBank/DDBJ databases">
        <title>Flavobacterium cyanobacteriorum sp. nov., isolated from cyanobacterial aggregates in a eutrophic lake.</title>
        <authorList>
            <person name="Cai H."/>
        </authorList>
    </citation>
    <scope>NUCLEOTIDE SEQUENCE [LARGE SCALE GENOMIC DNA]</scope>
    <source>
        <strain evidence="2 3">TH021</strain>
    </source>
</reference>
<evidence type="ECO:0000313" key="2">
    <source>
        <dbReference type="EMBL" id="OYQ34388.1"/>
    </source>
</evidence>